<keyword evidence="3" id="KW-1185">Reference proteome</keyword>
<evidence type="ECO:0000256" key="1">
    <source>
        <dbReference type="SAM" id="Coils"/>
    </source>
</evidence>
<feature type="coiled-coil region" evidence="1">
    <location>
        <begin position="29"/>
        <end position="63"/>
    </location>
</feature>
<sequence length="65" mass="7649">MNHHLSARSNAVPDLFHEMVNDRIQTLHREAAEERLALRLRRLQRARSEVARANQRLREALTLPL</sequence>
<dbReference type="EMBL" id="FNFB01000042">
    <property type="protein sequence ID" value="SDM17099.1"/>
    <property type="molecule type" value="Genomic_DNA"/>
</dbReference>
<dbReference type="Proteomes" id="UP000198683">
    <property type="component" value="Unassembled WGS sequence"/>
</dbReference>
<reference evidence="2 3" key="1">
    <citation type="submission" date="2016-10" db="EMBL/GenBank/DDBJ databases">
        <authorList>
            <person name="de Groot N.N."/>
        </authorList>
    </citation>
    <scope>NUCLEOTIDE SEQUENCE [LARGE SCALE GENOMIC DNA]</scope>
    <source>
        <strain evidence="2 3">CGMCC 4.5681</strain>
    </source>
</reference>
<dbReference type="AlphaFoldDB" id="A0A1G9R1H5"/>
<protein>
    <submittedName>
        <fullName evidence="2">Uncharacterized protein</fullName>
    </submittedName>
</protein>
<accession>A0A1G9R1H5</accession>
<keyword evidence="1" id="KW-0175">Coiled coil</keyword>
<evidence type="ECO:0000313" key="2">
    <source>
        <dbReference type="EMBL" id="SDM17099.1"/>
    </source>
</evidence>
<name>A0A1G9R1H5_9ACTN</name>
<gene>
    <name evidence="2" type="ORF">SAMN05421874_14218</name>
</gene>
<evidence type="ECO:0000313" key="3">
    <source>
        <dbReference type="Proteomes" id="UP000198683"/>
    </source>
</evidence>
<proteinExistence type="predicted"/>
<dbReference type="STRING" id="683260.SAMN05421874_14218"/>
<organism evidence="2 3">
    <name type="scientific">Nonomuraea maritima</name>
    <dbReference type="NCBI Taxonomy" id="683260"/>
    <lineage>
        <taxon>Bacteria</taxon>
        <taxon>Bacillati</taxon>
        <taxon>Actinomycetota</taxon>
        <taxon>Actinomycetes</taxon>
        <taxon>Streptosporangiales</taxon>
        <taxon>Streptosporangiaceae</taxon>
        <taxon>Nonomuraea</taxon>
    </lineage>
</organism>